<evidence type="ECO:0000256" key="1">
    <source>
        <dbReference type="ARBA" id="ARBA00001947"/>
    </source>
</evidence>
<dbReference type="Gene3D" id="3.40.390.10">
    <property type="entry name" value="Collagenase (Catalytic Domain)"/>
    <property type="match status" value="1"/>
</dbReference>
<dbReference type="PANTHER" id="PTHR11733">
    <property type="entry name" value="ZINC METALLOPROTEASE FAMILY M13 NEPRILYSIN-RELATED"/>
    <property type="match status" value="1"/>
</dbReference>
<keyword evidence="3" id="KW-0645">Protease</keyword>
<keyword evidence="6" id="KW-0862">Zinc</keyword>
<proteinExistence type="inferred from homology"/>
<evidence type="ECO:0000256" key="4">
    <source>
        <dbReference type="ARBA" id="ARBA00022723"/>
    </source>
</evidence>
<gene>
    <name evidence="10" type="ORF">BGZ70_008148</name>
</gene>
<comment type="similarity">
    <text evidence="2">Belongs to the peptidase M13 family.</text>
</comment>
<evidence type="ECO:0000256" key="3">
    <source>
        <dbReference type="ARBA" id="ARBA00022670"/>
    </source>
</evidence>
<dbReference type="Proteomes" id="UP000738359">
    <property type="component" value="Unassembled WGS sequence"/>
</dbReference>
<dbReference type="GO" id="GO:0004222">
    <property type="term" value="F:metalloendopeptidase activity"/>
    <property type="evidence" value="ECO:0007669"/>
    <property type="project" value="InterPro"/>
</dbReference>
<dbReference type="GO" id="GO:0046872">
    <property type="term" value="F:metal ion binding"/>
    <property type="evidence" value="ECO:0007669"/>
    <property type="project" value="UniProtKB-KW"/>
</dbReference>
<feature type="domain" description="Peptidase M13 C-terminal" evidence="8">
    <location>
        <begin position="420"/>
        <end position="464"/>
    </location>
</feature>
<evidence type="ECO:0008006" key="12">
    <source>
        <dbReference type="Google" id="ProtNLM"/>
    </source>
</evidence>
<dbReference type="OrthoDB" id="2413509at2759"/>
<dbReference type="EMBL" id="JAAAHY010000564">
    <property type="protein sequence ID" value="KAF9962038.1"/>
    <property type="molecule type" value="Genomic_DNA"/>
</dbReference>
<dbReference type="InterPro" id="IPR008753">
    <property type="entry name" value="Peptidase_M13_N"/>
</dbReference>
<dbReference type="SUPFAM" id="SSF55486">
    <property type="entry name" value="Metalloproteases ('zincins'), catalytic domain"/>
    <property type="match status" value="1"/>
</dbReference>
<evidence type="ECO:0000256" key="6">
    <source>
        <dbReference type="ARBA" id="ARBA00022833"/>
    </source>
</evidence>
<dbReference type="InterPro" id="IPR000718">
    <property type="entry name" value="Peptidase_M13"/>
</dbReference>
<evidence type="ECO:0000259" key="9">
    <source>
        <dbReference type="Pfam" id="PF05649"/>
    </source>
</evidence>
<accession>A0A9P6J4Q2</accession>
<keyword evidence="5" id="KW-0378">Hydrolase</keyword>
<dbReference type="AlphaFoldDB" id="A0A9P6J4Q2"/>
<dbReference type="GO" id="GO:0005886">
    <property type="term" value="C:plasma membrane"/>
    <property type="evidence" value="ECO:0007669"/>
    <property type="project" value="TreeGrafter"/>
</dbReference>
<evidence type="ECO:0000259" key="8">
    <source>
        <dbReference type="Pfam" id="PF01431"/>
    </source>
</evidence>
<reference evidence="10" key="1">
    <citation type="journal article" date="2020" name="Fungal Divers.">
        <title>Resolving the Mortierellaceae phylogeny through synthesis of multi-gene phylogenetics and phylogenomics.</title>
        <authorList>
            <person name="Vandepol N."/>
            <person name="Liber J."/>
            <person name="Desiro A."/>
            <person name="Na H."/>
            <person name="Kennedy M."/>
            <person name="Barry K."/>
            <person name="Grigoriev I.V."/>
            <person name="Miller A.N."/>
            <person name="O'Donnell K."/>
            <person name="Stajich J.E."/>
            <person name="Bonito G."/>
        </authorList>
    </citation>
    <scope>NUCLEOTIDE SEQUENCE</scope>
    <source>
        <strain evidence="10">CK1249</strain>
    </source>
</reference>
<comment type="cofactor">
    <cofactor evidence="1">
        <name>Zn(2+)</name>
        <dbReference type="ChEBI" id="CHEBI:29105"/>
    </cofactor>
</comment>
<dbReference type="GO" id="GO:0016485">
    <property type="term" value="P:protein processing"/>
    <property type="evidence" value="ECO:0007669"/>
    <property type="project" value="TreeGrafter"/>
</dbReference>
<organism evidence="10 11">
    <name type="scientific">Mortierella alpina</name>
    <name type="common">Oleaginous fungus</name>
    <name type="synonym">Mortierella renispora</name>
    <dbReference type="NCBI Taxonomy" id="64518"/>
    <lineage>
        <taxon>Eukaryota</taxon>
        <taxon>Fungi</taxon>
        <taxon>Fungi incertae sedis</taxon>
        <taxon>Mucoromycota</taxon>
        <taxon>Mortierellomycotina</taxon>
        <taxon>Mortierellomycetes</taxon>
        <taxon>Mortierellales</taxon>
        <taxon>Mortierellaceae</taxon>
        <taxon>Mortierella</taxon>
    </lineage>
</organism>
<feature type="domain" description="Peptidase M13 N-terminal" evidence="9">
    <location>
        <begin position="20"/>
        <end position="355"/>
    </location>
</feature>
<name>A0A9P6J4Q2_MORAP</name>
<keyword evidence="11" id="KW-1185">Reference proteome</keyword>
<dbReference type="InterPro" id="IPR018497">
    <property type="entry name" value="Peptidase_M13_C"/>
</dbReference>
<dbReference type="PANTHER" id="PTHR11733:SF167">
    <property type="entry name" value="FI17812P1-RELATED"/>
    <property type="match status" value="1"/>
</dbReference>
<evidence type="ECO:0000256" key="7">
    <source>
        <dbReference type="ARBA" id="ARBA00023049"/>
    </source>
</evidence>
<keyword evidence="7" id="KW-0482">Metalloprotease</keyword>
<evidence type="ECO:0000256" key="2">
    <source>
        <dbReference type="ARBA" id="ARBA00007357"/>
    </source>
</evidence>
<dbReference type="Pfam" id="PF01431">
    <property type="entry name" value="Peptidase_M13"/>
    <property type="match status" value="1"/>
</dbReference>
<protein>
    <recommendedName>
        <fullName evidence="12">Peptidase M13 N-terminal domain-containing protein</fullName>
    </recommendedName>
</protein>
<dbReference type="InterPro" id="IPR042089">
    <property type="entry name" value="Peptidase_M13_dom_2"/>
</dbReference>
<evidence type="ECO:0000313" key="10">
    <source>
        <dbReference type="EMBL" id="KAF9962038.1"/>
    </source>
</evidence>
<dbReference type="PRINTS" id="PR00786">
    <property type="entry name" value="NEPRILYSIN"/>
</dbReference>
<dbReference type="PROSITE" id="PS51885">
    <property type="entry name" value="NEPRILYSIN"/>
    <property type="match status" value="1"/>
</dbReference>
<evidence type="ECO:0000313" key="11">
    <source>
        <dbReference type="Proteomes" id="UP000738359"/>
    </source>
</evidence>
<evidence type="ECO:0000256" key="5">
    <source>
        <dbReference type="ARBA" id="ARBA00022801"/>
    </source>
</evidence>
<sequence>MLVMRYLLEPRNSDPSILPGLELVARQILQKLRNLYTSCMKIGTEAVAGSAPQDHRNVPSLCPNSRGEHLEAIEEGLNRTGLSLTLSYFNKLGLNTMAHLTPAMDTENSSKTVLALLEGGAGLNGLEHYLDQKIMDMYTSAVAKMFGLVMGSEAENDEPTMATVTNISPEMILPSHWEDIAQHVVDFERRLAESFTDTGLLLDDLLPADVKRTHSIVVISPSYQERLEVLLQTTQPKTLQAYFVWTAIRRLVQNLDPIYDLPLQQFEAASKHKPAKAIPDRWRQCVEVVNWNLGQIGRYFFMTERYKDGSHELVTEMVDSLRSIYETILPSLSWLDPSTTAGAFEKLKALVILAGFSPTSSDAQSSESLQSYYEDYHVHPDQFFENDLRFLQWRSALEYRFLEGPLDRVTNMPFSPQTVNAYFEETGNSILLPVGMLQPAFFHVAYPEYVNYGALDSIIGHEFTDEHKGVV</sequence>
<dbReference type="InterPro" id="IPR024079">
    <property type="entry name" value="MetalloPept_cat_dom_sf"/>
</dbReference>
<dbReference type="Pfam" id="PF05649">
    <property type="entry name" value="Peptidase_M13_N"/>
    <property type="match status" value="1"/>
</dbReference>
<dbReference type="Gene3D" id="1.10.1380.10">
    <property type="entry name" value="Neutral endopeptidase , domain2"/>
    <property type="match status" value="1"/>
</dbReference>
<keyword evidence="4" id="KW-0479">Metal-binding</keyword>
<comment type="caution">
    <text evidence="10">The sequence shown here is derived from an EMBL/GenBank/DDBJ whole genome shotgun (WGS) entry which is preliminary data.</text>
</comment>